<feature type="transmembrane region" description="Helical" evidence="1">
    <location>
        <begin position="34"/>
        <end position="51"/>
    </location>
</feature>
<accession>A0A6C0IEN7</accession>
<dbReference type="AlphaFoldDB" id="A0A6C0IEN7"/>
<protein>
    <recommendedName>
        <fullName evidence="2">Minor capsid protein P9 transmembrane helices domain-containing protein</fullName>
    </recommendedName>
</protein>
<keyword evidence="1" id="KW-1133">Transmembrane helix</keyword>
<feature type="transmembrane region" description="Helical" evidence="1">
    <location>
        <begin position="57"/>
        <end position="74"/>
    </location>
</feature>
<evidence type="ECO:0000313" key="3">
    <source>
        <dbReference type="EMBL" id="QHT91090.1"/>
    </source>
</evidence>
<name>A0A6C0IEN7_9ZZZZ</name>
<proteinExistence type="predicted"/>
<keyword evidence="1" id="KW-0812">Transmembrane</keyword>
<reference evidence="3" key="1">
    <citation type="journal article" date="2020" name="Nature">
        <title>Giant virus diversity and host interactions through global metagenomics.</title>
        <authorList>
            <person name="Schulz F."/>
            <person name="Roux S."/>
            <person name="Paez-Espino D."/>
            <person name="Jungbluth S."/>
            <person name="Walsh D.A."/>
            <person name="Denef V.J."/>
            <person name="McMahon K.D."/>
            <person name="Konstantinidis K.T."/>
            <person name="Eloe-Fadrosh E.A."/>
            <person name="Kyrpides N.C."/>
            <person name="Woyke T."/>
        </authorList>
    </citation>
    <scope>NUCLEOTIDE SEQUENCE</scope>
    <source>
        <strain evidence="3">GVMAG-M-3300023184-72</strain>
    </source>
</reference>
<evidence type="ECO:0000256" key="1">
    <source>
        <dbReference type="SAM" id="Phobius"/>
    </source>
</evidence>
<evidence type="ECO:0000259" key="2">
    <source>
        <dbReference type="Pfam" id="PF19066"/>
    </source>
</evidence>
<sequence>MTIQFWTNEPTVLFNKDYIFDLWPTSEMCYEQKLNAITRLIIIITILAYILTMNNRILVAGFFTILVIFILYKMRKQKITKEFINEGFNVQGNNISGLSSDFNSDKKSVTLKEVLKTEFKEGNRKNPFSNVLLTQIMDDPDRNAAPPSFNVDVAENITKNTKKTVQMLNPEIKNTDKQLFGDLWENFELDQSNRAFYSTANTRVTNDQGAYAEYLYGDLKYSAKESTPEGNLQRVLDNYRYTLY</sequence>
<dbReference type="InterPro" id="IPR043915">
    <property type="entry name" value="P9_TM"/>
</dbReference>
<dbReference type="EMBL" id="MN740162">
    <property type="protein sequence ID" value="QHT91090.1"/>
    <property type="molecule type" value="Genomic_DNA"/>
</dbReference>
<dbReference type="Pfam" id="PF19066">
    <property type="entry name" value="P9_TM"/>
    <property type="match status" value="1"/>
</dbReference>
<keyword evidence="1" id="KW-0472">Membrane</keyword>
<feature type="domain" description="Minor capsid protein P9 transmembrane helices" evidence="2">
    <location>
        <begin position="5"/>
        <end position="73"/>
    </location>
</feature>
<organism evidence="3">
    <name type="scientific">viral metagenome</name>
    <dbReference type="NCBI Taxonomy" id="1070528"/>
    <lineage>
        <taxon>unclassified sequences</taxon>
        <taxon>metagenomes</taxon>
        <taxon>organismal metagenomes</taxon>
    </lineage>
</organism>